<comment type="subcellular location">
    <subcellularLocation>
        <location evidence="1">Cell envelope</location>
    </subcellularLocation>
</comment>
<evidence type="ECO:0000256" key="3">
    <source>
        <dbReference type="ARBA" id="ARBA00022448"/>
    </source>
</evidence>
<dbReference type="Proteomes" id="UP000095651">
    <property type="component" value="Unassembled WGS sequence"/>
</dbReference>
<keyword evidence="3" id="KW-0813">Transport</keyword>
<gene>
    <name evidence="8" type="primary">yclQ</name>
    <name evidence="8" type="ORF">ERS852407_05353</name>
</gene>
<evidence type="ECO:0000259" key="7">
    <source>
        <dbReference type="PROSITE" id="PS50983"/>
    </source>
</evidence>
<dbReference type="InterPro" id="IPR051313">
    <property type="entry name" value="Bact_iron-sidero_bind"/>
</dbReference>
<dbReference type="InterPro" id="IPR002491">
    <property type="entry name" value="ABC_transptr_periplasmic_BD"/>
</dbReference>
<dbReference type="Pfam" id="PF01497">
    <property type="entry name" value="Peripla_BP_2"/>
    <property type="match status" value="1"/>
</dbReference>
<sequence>MRKMTLLTLAMAAALSLTACGQGARQGAGQAGTTGGQAGETTSSEAASTDTESQSGSGEGENEDAQASETPESVTVTTLNGNGEKVELEVPYNPERVAILDMAVLDMMDNWDLGGQIVGMPKSSKIDYLMEYNNNEDIVNLGTLKEVDMEALMASEPDVIFIGGRLSAQYDELSKIAPVVYTAVDYEEGVIQSVKKNAAMIASIFGEEERAAEELAGFDARVETLRQAAEGKTAVIGMVTSSNLNTLGDGSRCSLIGNEVGFTNLANDVDSTHGNESSFELLVSLNPDYIFVLDRDSAINTEGAKLAEEVMDNELVKKTEAYKNGHIVYLTPTVWYLAEGGITAADVMLSDLEAGILGQE</sequence>
<evidence type="ECO:0000256" key="1">
    <source>
        <dbReference type="ARBA" id="ARBA00004196"/>
    </source>
</evidence>
<feature type="compositionally biased region" description="Polar residues" evidence="5">
    <location>
        <begin position="67"/>
        <end position="81"/>
    </location>
</feature>
<evidence type="ECO:0000256" key="2">
    <source>
        <dbReference type="ARBA" id="ARBA00008814"/>
    </source>
</evidence>
<feature type="signal peptide" evidence="6">
    <location>
        <begin position="1"/>
        <end position="19"/>
    </location>
</feature>
<dbReference type="RefSeq" id="WP_055659819.1">
    <property type="nucleotide sequence ID" value="NZ_CABIXC010000021.1"/>
</dbReference>
<feature type="region of interest" description="Disordered" evidence="5">
    <location>
        <begin position="24"/>
        <end position="82"/>
    </location>
</feature>
<dbReference type="PANTHER" id="PTHR30532">
    <property type="entry name" value="IRON III DICITRATE-BINDING PERIPLASMIC PROTEIN"/>
    <property type="match status" value="1"/>
</dbReference>
<reference evidence="8 9" key="1">
    <citation type="submission" date="2015-09" db="EMBL/GenBank/DDBJ databases">
        <authorList>
            <consortium name="Pathogen Informatics"/>
        </authorList>
    </citation>
    <scope>NUCLEOTIDE SEQUENCE [LARGE SCALE GENOMIC DNA]</scope>
    <source>
        <strain evidence="8 9">2789STDY5608850</strain>
    </source>
</reference>
<accession>A0A174LEP9</accession>
<dbReference type="GO" id="GO:1901678">
    <property type="term" value="P:iron coordination entity transport"/>
    <property type="evidence" value="ECO:0007669"/>
    <property type="project" value="UniProtKB-ARBA"/>
</dbReference>
<feature type="chain" id="PRO_5039009758" evidence="6">
    <location>
        <begin position="20"/>
        <end position="360"/>
    </location>
</feature>
<dbReference type="PROSITE" id="PS51257">
    <property type="entry name" value="PROKAR_LIPOPROTEIN"/>
    <property type="match status" value="1"/>
</dbReference>
<dbReference type="SUPFAM" id="SSF53807">
    <property type="entry name" value="Helical backbone' metal receptor"/>
    <property type="match status" value="1"/>
</dbReference>
<dbReference type="EMBL" id="CYZE01000021">
    <property type="protein sequence ID" value="CUP22593.1"/>
    <property type="molecule type" value="Genomic_DNA"/>
</dbReference>
<name>A0A174LEP9_9FIRM</name>
<organism evidence="8 9">
    <name type="scientific">Hungatella hathewayi</name>
    <dbReference type="NCBI Taxonomy" id="154046"/>
    <lineage>
        <taxon>Bacteria</taxon>
        <taxon>Bacillati</taxon>
        <taxon>Bacillota</taxon>
        <taxon>Clostridia</taxon>
        <taxon>Lachnospirales</taxon>
        <taxon>Lachnospiraceae</taxon>
        <taxon>Hungatella</taxon>
    </lineage>
</organism>
<proteinExistence type="inferred from homology"/>
<dbReference type="PANTHER" id="PTHR30532:SF28">
    <property type="entry name" value="PETROBACTIN-BINDING PROTEIN YCLQ"/>
    <property type="match status" value="1"/>
</dbReference>
<dbReference type="GO" id="GO:0030288">
    <property type="term" value="C:outer membrane-bounded periplasmic space"/>
    <property type="evidence" value="ECO:0007669"/>
    <property type="project" value="TreeGrafter"/>
</dbReference>
<feature type="compositionally biased region" description="Low complexity" evidence="5">
    <location>
        <begin position="39"/>
        <end position="56"/>
    </location>
</feature>
<evidence type="ECO:0000313" key="8">
    <source>
        <dbReference type="EMBL" id="CUP22593.1"/>
    </source>
</evidence>
<evidence type="ECO:0000256" key="4">
    <source>
        <dbReference type="ARBA" id="ARBA00022729"/>
    </source>
</evidence>
<evidence type="ECO:0000256" key="6">
    <source>
        <dbReference type="SAM" id="SignalP"/>
    </source>
</evidence>
<feature type="domain" description="Fe/B12 periplasmic-binding" evidence="7">
    <location>
        <begin position="96"/>
        <end position="360"/>
    </location>
</feature>
<evidence type="ECO:0000256" key="5">
    <source>
        <dbReference type="SAM" id="MobiDB-lite"/>
    </source>
</evidence>
<comment type="similarity">
    <text evidence="2">Belongs to the bacterial solute-binding protein 8 family.</text>
</comment>
<protein>
    <submittedName>
        <fullName evidence="8">ABC transporter periplasmic subunit</fullName>
    </submittedName>
</protein>
<dbReference type="Gene3D" id="3.40.50.1980">
    <property type="entry name" value="Nitrogenase molybdenum iron protein domain"/>
    <property type="match status" value="2"/>
</dbReference>
<evidence type="ECO:0000313" key="9">
    <source>
        <dbReference type="Proteomes" id="UP000095651"/>
    </source>
</evidence>
<keyword evidence="4 6" id="KW-0732">Signal</keyword>
<dbReference type="AlphaFoldDB" id="A0A174LEP9"/>
<dbReference type="PROSITE" id="PS50983">
    <property type="entry name" value="FE_B12_PBP"/>
    <property type="match status" value="1"/>
</dbReference>
<feature type="compositionally biased region" description="Gly residues" evidence="5">
    <location>
        <begin position="24"/>
        <end position="38"/>
    </location>
</feature>